<dbReference type="OrthoDB" id="5532350at2759"/>
<evidence type="ECO:0000256" key="5">
    <source>
        <dbReference type="SAM" id="Coils"/>
    </source>
</evidence>
<dbReference type="GeneID" id="19238636"/>
<sequence>MLRQNIIKVARANTTLYKRSFSMSTVRAAEGDVGATRSGGTASADAFNKREQAEESRFIRQKEMESLRKLKEKLQSQRKYLDELDGHIKQLENEQGGGEQH</sequence>
<keyword evidence="7" id="KW-1185">Reference proteome</keyword>
<gene>
    <name evidence="6" type="ORF">EPUS_03596</name>
</gene>
<dbReference type="InterPro" id="IPR007648">
    <property type="entry name" value="ATPase_inhibitor_mt"/>
</dbReference>
<dbReference type="Gene3D" id="1.20.5.500">
    <property type="entry name" value="Single helix bin"/>
    <property type="match status" value="1"/>
</dbReference>
<keyword evidence="3" id="KW-0496">Mitochondrion</keyword>
<comment type="subcellular location">
    <subcellularLocation>
        <location evidence="1">Mitochondrion</location>
    </subcellularLocation>
</comment>
<proteinExistence type="inferred from homology"/>
<evidence type="ECO:0000256" key="1">
    <source>
        <dbReference type="ARBA" id="ARBA00004173"/>
    </source>
</evidence>
<dbReference type="Proteomes" id="UP000019373">
    <property type="component" value="Unassembled WGS sequence"/>
</dbReference>
<comment type="similarity">
    <text evidence="2 4">Belongs to the ATPase inhibitor family.</text>
</comment>
<dbReference type="HOGENOM" id="CLU_145563_0_2_1"/>
<comment type="function">
    <text evidence="4">Inhibits the enzyme activity of ATPase.</text>
</comment>
<reference evidence="7" key="1">
    <citation type="journal article" date="2014" name="BMC Genomics">
        <title>Genome characteristics reveal the impact of lichenization on lichen-forming fungus Endocarpon pusillum Hedwig (Verrucariales, Ascomycota).</title>
        <authorList>
            <person name="Wang Y.-Y."/>
            <person name="Liu B."/>
            <person name="Zhang X.-Y."/>
            <person name="Zhou Q.-M."/>
            <person name="Zhang T."/>
            <person name="Li H."/>
            <person name="Yu Y.-F."/>
            <person name="Zhang X.-L."/>
            <person name="Hao X.-Y."/>
            <person name="Wang M."/>
            <person name="Wang L."/>
            <person name="Wei J.-C."/>
        </authorList>
    </citation>
    <scope>NUCLEOTIDE SEQUENCE [LARGE SCALE GENOMIC DNA]</scope>
    <source>
        <strain evidence="7">Z07020 / HMAS-L-300199</strain>
    </source>
</reference>
<feature type="coiled-coil region" evidence="5">
    <location>
        <begin position="64"/>
        <end position="94"/>
    </location>
</feature>
<evidence type="ECO:0000313" key="6">
    <source>
        <dbReference type="EMBL" id="ERF70044.1"/>
    </source>
</evidence>
<dbReference type="RefSeq" id="XP_007804378.1">
    <property type="nucleotide sequence ID" value="XM_007806187.1"/>
</dbReference>
<dbReference type="Pfam" id="PF04568">
    <property type="entry name" value="IATP"/>
    <property type="match status" value="1"/>
</dbReference>
<dbReference type="GO" id="GO:0005739">
    <property type="term" value="C:mitochondrion"/>
    <property type="evidence" value="ECO:0007669"/>
    <property type="project" value="UniProtKB-SubCell"/>
</dbReference>
<name>U1HM17_ENDPU</name>
<dbReference type="eggNOG" id="ENOG502SCJG">
    <property type="taxonomic scope" value="Eukaryota"/>
</dbReference>
<keyword evidence="5" id="KW-0175">Coiled coil</keyword>
<dbReference type="EMBL" id="KE721364">
    <property type="protein sequence ID" value="ERF70044.1"/>
    <property type="molecule type" value="Genomic_DNA"/>
</dbReference>
<dbReference type="GO" id="GO:0042030">
    <property type="term" value="F:ATPase inhibitor activity"/>
    <property type="evidence" value="ECO:0007669"/>
    <property type="project" value="InterPro"/>
</dbReference>
<dbReference type="AlphaFoldDB" id="U1HM17"/>
<evidence type="ECO:0000256" key="2">
    <source>
        <dbReference type="ARBA" id="ARBA00010901"/>
    </source>
</evidence>
<organism evidence="6 7">
    <name type="scientific">Endocarpon pusillum (strain Z07020 / HMAS-L-300199)</name>
    <name type="common">Lichen-forming fungus</name>
    <dbReference type="NCBI Taxonomy" id="1263415"/>
    <lineage>
        <taxon>Eukaryota</taxon>
        <taxon>Fungi</taxon>
        <taxon>Dikarya</taxon>
        <taxon>Ascomycota</taxon>
        <taxon>Pezizomycotina</taxon>
        <taxon>Eurotiomycetes</taxon>
        <taxon>Chaetothyriomycetidae</taxon>
        <taxon>Verrucariales</taxon>
        <taxon>Verrucariaceae</taxon>
        <taxon>Endocarpon</taxon>
    </lineage>
</organism>
<evidence type="ECO:0000256" key="4">
    <source>
        <dbReference type="RuleBase" id="RU368087"/>
    </source>
</evidence>
<dbReference type="OMA" id="NQGGEHN"/>
<accession>U1HM17</accession>
<evidence type="ECO:0000256" key="3">
    <source>
        <dbReference type="ARBA" id="ARBA00023128"/>
    </source>
</evidence>
<protein>
    <recommendedName>
        <fullName evidence="4">ATPase inhibitor, mitochondrial</fullName>
    </recommendedName>
</protein>
<evidence type="ECO:0000313" key="7">
    <source>
        <dbReference type="Proteomes" id="UP000019373"/>
    </source>
</evidence>